<keyword evidence="8" id="KW-0472">Membrane</keyword>
<keyword evidence="4 6" id="KW-0479">Metal-binding</keyword>
<feature type="binding site" description="axial binding residue" evidence="6">
    <location>
        <position position="445"/>
    </location>
    <ligand>
        <name>heme</name>
        <dbReference type="ChEBI" id="CHEBI:30413"/>
    </ligand>
    <ligandPart>
        <name>Fe</name>
        <dbReference type="ChEBI" id="CHEBI:18248"/>
    </ligandPart>
</feature>
<keyword evidence="5 6" id="KW-0408">Iron</keyword>
<evidence type="ECO:0000256" key="7">
    <source>
        <dbReference type="RuleBase" id="RU000461"/>
    </source>
</evidence>
<dbReference type="GO" id="GO:0020037">
    <property type="term" value="F:heme binding"/>
    <property type="evidence" value="ECO:0007669"/>
    <property type="project" value="InterPro"/>
</dbReference>
<dbReference type="GO" id="GO:0004497">
    <property type="term" value="F:monooxygenase activity"/>
    <property type="evidence" value="ECO:0007669"/>
    <property type="project" value="UniProtKB-KW"/>
</dbReference>
<dbReference type="SUPFAM" id="SSF48264">
    <property type="entry name" value="Cytochrome P450"/>
    <property type="match status" value="1"/>
</dbReference>
<name>A0AA38RLQ9_9PEZI</name>
<dbReference type="PANTHER" id="PTHR24305:SF210">
    <property type="entry name" value="CYTOCHROME P450 MONOOXYGENASE ASQL-RELATED"/>
    <property type="match status" value="1"/>
</dbReference>
<dbReference type="InterPro" id="IPR002401">
    <property type="entry name" value="Cyt_P450_E_grp-I"/>
</dbReference>
<evidence type="ECO:0000313" key="10">
    <source>
        <dbReference type="Proteomes" id="UP001174694"/>
    </source>
</evidence>
<dbReference type="Gene3D" id="1.10.630.10">
    <property type="entry name" value="Cytochrome P450"/>
    <property type="match status" value="1"/>
</dbReference>
<protein>
    <submittedName>
        <fullName evidence="9">Isotrichodermin C-15 hydroxylase</fullName>
    </submittedName>
</protein>
<dbReference type="InterPro" id="IPR001128">
    <property type="entry name" value="Cyt_P450"/>
</dbReference>
<evidence type="ECO:0000256" key="3">
    <source>
        <dbReference type="ARBA" id="ARBA00022617"/>
    </source>
</evidence>
<dbReference type="Pfam" id="PF00067">
    <property type="entry name" value="p450"/>
    <property type="match status" value="1"/>
</dbReference>
<feature type="transmembrane region" description="Helical" evidence="8">
    <location>
        <begin position="12"/>
        <end position="32"/>
    </location>
</feature>
<proteinExistence type="inferred from homology"/>
<gene>
    <name evidence="9" type="ORF">NKR23_g2722</name>
</gene>
<evidence type="ECO:0000256" key="1">
    <source>
        <dbReference type="ARBA" id="ARBA00001971"/>
    </source>
</evidence>
<evidence type="ECO:0000256" key="6">
    <source>
        <dbReference type="PIRSR" id="PIRSR602401-1"/>
    </source>
</evidence>
<keyword evidence="7" id="KW-0560">Oxidoreductase</keyword>
<organism evidence="9 10">
    <name type="scientific">Pleurostoma richardsiae</name>
    <dbReference type="NCBI Taxonomy" id="41990"/>
    <lineage>
        <taxon>Eukaryota</taxon>
        <taxon>Fungi</taxon>
        <taxon>Dikarya</taxon>
        <taxon>Ascomycota</taxon>
        <taxon>Pezizomycotina</taxon>
        <taxon>Sordariomycetes</taxon>
        <taxon>Sordariomycetidae</taxon>
        <taxon>Calosphaeriales</taxon>
        <taxon>Pleurostomataceae</taxon>
        <taxon>Pleurostoma</taxon>
    </lineage>
</organism>
<evidence type="ECO:0000256" key="5">
    <source>
        <dbReference type="ARBA" id="ARBA00023004"/>
    </source>
</evidence>
<keyword evidence="10" id="KW-1185">Reference proteome</keyword>
<dbReference type="PANTHER" id="PTHR24305">
    <property type="entry name" value="CYTOCHROME P450"/>
    <property type="match status" value="1"/>
</dbReference>
<dbReference type="Proteomes" id="UP001174694">
    <property type="component" value="Unassembled WGS sequence"/>
</dbReference>
<dbReference type="PRINTS" id="PR00385">
    <property type="entry name" value="P450"/>
</dbReference>
<dbReference type="CDD" id="cd11058">
    <property type="entry name" value="CYP60B-like"/>
    <property type="match status" value="1"/>
</dbReference>
<dbReference type="InterPro" id="IPR017972">
    <property type="entry name" value="Cyt_P450_CS"/>
</dbReference>
<dbReference type="AlphaFoldDB" id="A0AA38RLQ9"/>
<keyword evidence="3 6" id="KW-0349">Heme</keyword>
<sequence length="531" mass="60147">MESMSSSLVQRLTWQNVIIATLVLLRVLYGFFYNVFLHPLSGYPGPLLNSGLDLPKILHQLKGTIHENVLELHEAYGSVVRIAPDELSYITAEAQRDIHGNRGGLRPLPPNPIYGAKEREFFGAFGLLWLVDHDAHARHRKLLAPAFSDKSLKDQEPIITVYVDLLMQRMRELAGQKVDMWAWFNYTTFDIIGDLTFGEPFGCLQESELHPWIHFIFSRLNMMMYGQIINTMGAAGHVIEMLVPRYIKREALSHVESTKAKVDRRVSRGPSRPDFVDAILDHREKTAGLSKAELYADSQILVMAGSETSATLLAVTVYYLLRTPHAMDKLQKEIRTRFDSEADIKFATVSKLPYILAVINEALRIHPPLPAGINRMVPAGGAHVNGKYVPAGTNLQVPHWAAYHSSSNFRDPWLFVPERWLDGDKEYAGDNKEVFQPFNLGPRGCIGRSLAYMETRLILARLVYSFDMELLPDALGWNKMRVFLLYEKRPLYVKLTPVPTKLKSGHKAMERVHLDPACFSNDSYLCLSAVC</sequence>
<evidence type="ECO:0000313" key="9">
    <source>
        <dbReference type="EMBL" id="KAJ9152036.1"/>
    </source>
</evidence>
<evidence type="ECO:0000256" key="4">
    <source>
        <dbReference type="ARBA" id="ARBA00022723"/>
    </source>
</evidence>
<evidence type="ECO:0000256" key="2">
    <source>
        <dbReference type="ARBA" id="ARBA00010617"/>
    </source>
</evidence>
<keyword evidence="8" id="KW-0812">Transmembrane</keyword>
<dbReference type="InterPro" id="IPR036396">
    <property type="entry name" value="Cyt_P450_sf"/>
</dbReference>
<evidence type="ECO:0000256" key="8">
    <source>
        <dbReference type="SAM" id="Phobius"/>
    </source>
</evidence>
<dbReference type="EMBL" id="JANBVO010000005">
    <property type="protein sequence ID" value="KAJ9152036.1"/>
    <property type="molecule type" value="Genomic_DNA"/>
</dbReference>
<accession>A0AA38RLQ9</accession>
<keyword evidence="7" id="KW-0503">Monooxygenase</keyword>
<dbReference type="GO" id="GO:0005506">
    <property type="term" value="F:iron ion binding"/>
    <property type="evidence" value="ECO:0007669"/>
    <property type="project" value="InterPro"/>
</dbReference>
<comment type="cofactor">
    <cofactor evidence="1 6">
        <name>heme</name>
        <dbReference type="ChEBI" id="CHEBI:30413"/>
    </cofactor>
</comment>
<dbReference type="PROSITE" id="PS00086">
    <property type="entry name" value="CYTOCHROME_P450"/>
    <property type="match status" value="1"/>
</dbReference>
<comment type="similarity">
    <text evidence="2 7">Belongs to the cytochrome P450 family.</text>
</comment>
<reference evidence="9" key="1">
    <citation type="submission" date="2022-07" db="EMBL/GenBank/DDBJ databases">
        <title>Fungi with potential for degradation of polypropylene.</title>
        <authorList>
            <person name="Gostincar C."/>
        </authorList>
    </citation>
    <scope>NUCLEOTIDE SEQUENCE</scope>
    <source>
        <strain evidence="9">EXF-13308</strain>
    </source>
</reference>
<keyword evidence="8" id="KW-1133">Transmembrane helix</keyword>
<dbReference type="PRINTS" id="PR00463">
    <property type="entry name" value="EP450I"/>
</dbReference>
<comment type="caution">
    <text evidence="9">The sequence shown here is derived from an EMBL/GenBank/DDBJ whole genome shotgun (WGS) entry which is preliminary data.</text>
</comment>
<dbReference type="InterPro" id="IPR050121">
    <property type="entry name" value="Cytochrome_P450_monoxygenase"/>
</dbReference>
<dbReference type="GO" id="GO:0016705">
    <property type="term" value="F:oxidoreductase activity, acting on paired donors, with incorporation or reduction of molecular oxygen"/>
    <property type="evidence" value="ECO:0007669"/>
    <property type="project" value="InterPro"/>
</dbReference>